<sequence length="156" mass="17598">MKLYELARKHNGIVVWEFSQNKKEVNRWLGIGVCSALSASWVKFHAHNDSLANHLGSCGAGKLNRFTLMSMTHLQDSFSNKKKGNVPTVKVWLTMHGLIPVMETYGQSVSVYGDSGYRIITTLMKYYNCYAYFASGVPKKRACRSSLAGWFRLHNG</sequence>
<evidence type="ECO:0000256" key="3">
    <source>
        <dbReference type="ARBA" id="ARBA00022807"/>
    </source>
</evidence>
<dbReference type="RefSeq" id="WP_354011626.1">
    <property type="nucleotide sequence ID" value="NZ_JBEWTA010000003.1"/>
</dbReference>
<feature type="domain" description="Peptidase C58 YopT-type" evidence="4">
    <location>
        <begin position="8"/>
        <end position="108"/>
    </location>
</feature>
<dbReference type="Pfam" id="PF03543">
    <property type="entry name" value="Peptidase_C58"/>
    <property type="match status" value="1"/>
</dbReference>
<reference evidence="5 6" key="1">
    <citation type="submission" date="2024-06" db="EMBL/GenBank/DDBJ databases">
        <title>Genomic Encyclopedia of Type Strains, Phase V (KMG-V): Genome sequencing to study the core and pangenomes of soil and plant-associated prokaryotes.</title>
        <authorList>
            <person name="Whitman W."/>
        </authorList>
    </citation>
    <scope>NUCLEOTIDE SEQUENCE [LARGE SCALE GENOMIC DNA]</scope>
    <source>
        <strain evidence="5 6">NE40</strain>
    </source>
</reference>
<accession>A0ABV2SAQ6</accession>
<proteinExistence type="predicted"/>
<dbReference type="Proteomes" id="UP001549366">
    <property type="component" value="Unassembled WGS sequence"/>
</dbReference>
<evidence type="ECO:0000313" key="5">
    <source>
        <dbReference type="EMBL" id="MET4754824.1"/>
    </source>
</evidence>
<comment type="caution">
    <text evidence="5">The sequence shown here is derived from an EMBL/GenBank/DDBJ whole genome shotgun (WGS) entry which is preliminary data.</text>
</comment>
<evidence type="ECO:0000256" key="2">
    <source>
        <dbReference type="ARBA" id="ARBA00022801"/>
    </source>
</evidence>
<keyword evidence="3" id="KW-0788">Thiol protease</keyword>
<evidence type="ECO:0000259" key="4">
    <source>
        <dbReference type="Pfam" id="PF03543"/>
    </source>
</evidence>
<evidence type="ECO:0000256" key="1">
    <source>
        <dbReference type="ARBA" id="ARBA00022670"/>
    </source>
</evidence>
<keyword evidence="6" id="KW-1185">Reference proteome</keyword>
<dbReference type="InterPro" id="IPR006473">
    <property type="entry name" value="Peptidase_C58_Yopt"/>
</dbReference>
<gene>
    <name evidence="5" type="ORF">V5J35_000016</name>
</gene>
<keyword evidence="1" id="KW-0645">Protease</keyword>
<keyword evidence="2" id="KW-0378">Hydrolase</keyword>
<dbReference type="EMBL" id="JBEWTB010000001">
    <property type="protein sequence ID" value="MET4754824.1"/>
    <property type="molecule type" value="Genomic_DNA"/>
</dbReference>
<protein>
    <recommendedName>
        <fullName evidence="4">Peptidase C58 YopT-type domain-containing protein</fullName>
    </recommendedName>
</protein>
<name>A0ABV2SAQ6_9GAMM</name>
<evidence type="ECO:0000313" key="6">
    <source>
        <dbReference type="Proteomes" id="UP001549366"/>
    </source>
</evidence>
<organism evidence="5 6">
    <name type="scientific">Endozoicomonas lisbonensis</name>
    <dbReference type="NCBI Taxonomy" id="3120522"/>
    <lineage>
        <taxon>Bacteria</taxon>
        <taxon>Pseudomonadati</taxon>
        <taxon>Pseudomonadota</taxon>
        <taxon>Gammaproteobacteria</taxon>
        <taxon>Oceanospirillales</taxon>
        <taxon>Endozoicomonadaceae</taxon>
        <taxon>Endozoicomonas</taxon>
    </lineage>
</organism>